<dbReference type="PANTHER" id="PTHR34109">
    <property type="entry name" value="BNAUNNG04460D PROTEIN-RELATED"/>
    <property type="match status" value="1"/>
</dbReference>
<comment type="caution">
    <text evidence="2">The sequence shown here is derived from an EMBL/GenBank/DDBJ whole genome shotgun (WGS) entry which is preliminary data.</text>
</comment>
<gene>
    <name evidence="2" type="ORF">DLM86_20210</name>
</gene>
<dbReference type="Pfam" id="PF00903">
    <property type="entry name" value="Glyoxalase"/>
    <property type="match status" value="1"/>
</dbReference>
<dbReference type="EMBL" id="QJVJ01000009">
    <property type="protein sequence ID" value="PYI52503.1"/>
    <property type="molecule type" value="Genomic_DNA"/>
</dbReference>
<dbReference type="InterPro" id="IPR037523">
    <property type="entry name" value="VOC_core"/>
</dbReference>
<evidence type="ECO:0000313" key="2">
    <source>
        <dbReference type="EMBL" id="PYI52503.1"/>
    </source>
</evidence>
<dbReference type="CDD" id="cd07246">
    <property type="entry name" value="VOC_like"/>
    <property type="match status" value="1"/>
</dbReference>
<dbReference type="Proteomes" id="UP000247476">
    <property type="component" value="Unassembled WGS sequence"/>
</dbReference>
<dbReference type="InterPro" id="IPR029068">
    <property type="entry name" value="Glyas_Bleomycin-R_OHBP_Dase"/>
</dbReference>
<dbReference type="Gene3D" id="3.30.720.110">
    <property type="match status" value="1"/>
</dbReference>
<accession>A0A2V5K4C4</accession>
<evidence type="ECO:0000259" key="1">
    <source>
        <dbReference type="PROSITE" id="PS51819"/>
    </source>
</evidence>
<protein>
    <submittedName>
        <fullName evidence="2">Glyoxalase</fullName>
    </submittedName>
</protein>
<evidence type="ECO:0000313" key="3">
    <source>
        <dbReference type="Proteomes" id="UP000247476"/>
    </source>
</evidence>
<sequence>MSGSKPMPDGFHTVTPYLHAKGAERLIAFMRQAFDAIETERNAGDAGEIRHATLRIGDSMIEVSEGNEAYPPMPCGLHVYVADTDACYRKALDAGATSLYEPQEMPYGERSAGVKDMCGNHWYIATYKHVGN</sequence>
<dbReference type="InterPro" id="IPR004360">
    <property type="entry name" value="Glyas_Fos-R_dOase_dom"/>
</dbReference>
<proteinExistence type="predicted"/>
<dbReference type="PROSITE" id="PS51819">
    <property type="entry name" value="VOC"/>
    <property type="match status" value="1"/>
</dbReference>
<keyword evidence="3" id="KW-1185">Reference proteome</keyword>
<dbReference type="OrthoDB" id="9795306at2"/>
<reference evidence="2 3" key="1">
    <citation type="submission" date="2018-05" db="EMBL/GenBank/DDBJ databases">
        <title>Paenibacillus flagellatus sp. nov., isolated from selenium mineral soil.</title>
        <authorList>
            <person name="Dai X."/>
        </authorList>
    </citation>
    <scope>NUCLEOTIDE SEQUENCE [LARGE SCALE GENOMIC DNA]</scope>
    <source>
        <strain evidence="2 3">DXL2</strain>
    </source>
</reference>
<dbReference type="RefSeq" id="WP_110841872.1">
    <property type="nucleotide sequence ID" value="NZ_QJVJ01000009.1"/>
</dbReference>
<dbReference type="SUPFAM" id="SSF54593">
    <property type="entry name" value="Glyoxalase/Bleomycin resistance protein/Dihydroxybiphenyl dioxygenase"/>
    <property type="match status" value="1"/>
</dbReference>
<dbReference type="PANTHER" id="PTHR34109:SF1">
    <property type="entry name" value="VOC DOMAIN-CONTAINING PROTEIN"/>
    <property type="match status" value="1"/>
</dbReference>
<dbReference type="Gene3D" id="3.30.720.120">
    <property type="match status" value="1"/>
</dbReference>
<feature type="domain" description="VOC" evidence="1">
    <location>
        <begin position="10"/>
        <end position="127"/>
    </location>
</feature>
<organism evidence="2 3">
    <name type="scientific">Paenibacillus flagellatus</name>
    <dbReference type="NCBI Taxonomy" id="2211139"/>
    <lineage>
        <taxon>Bacteria</taxon>
        <taxon>Bacillati</taxon>
        <taxon>Bacillota</taxon>
        <taxon>Bacilli</taxon>
        <taxon>Bacillales</taxon>
        <taxon>Paenibacillaceae</taxon>
        <taxon>Paenibacillus</taxon>
    </lineage>
</organism>
<dbReference type="AlphaFoldDB" id="A0A2V5K4C4"/>
<name>A0A2V5K4C4_9BACL</name>